<reference evidence="1" key="1">
    <citation type="submission" date="2019-12" db="EMBL/GenBank/DDBJ databases">
        <title>Genome sequencing and annotation of Brassica cretica.</title>
        <authorList>
            <person name="Studholme D.J."/>
            <person name="Sarris P."/>
        </authorList>
    </citation>
    <scope>NUCLEOTIDE SEQUENCE</scope>
    <source>
        <strain evidence="1">PFS-109/04</strain>
        <tissue evidence="1">Leaf</tissue>
    </source>
</reference>
<gene>
    <name evidence="1" type="ORF">F2Q69_00022435</name>
</gene>
<dbReference type="AlphaFoldDB" id="A0A8S9Q3E1"/>
<name>A0A8S9Q3E1_BRACR</name>
<accession>A0A8S9Q3E1</accession>
<comment type="caution">
    <text evidence="1">The sequence shown here is derived from an EMBL/GenBank/DDBJ whole genome shotgun (WGS) entry which is preliminary data.</text>
</comment>
<evidence type="ECO:0000313" key="1">
    <source>
        <dbReference type="EMBL" id="KAF3538285.1"/>
    </source>
</evidence>
<sequence>MMMAMDKHNELPEAVRRGIESQDLSDNLQSRASELVKAKPVLPCLRGRTIHVISEGPEACSVNHAAIQENAHDPFEEGSSLRTYPITCKAEQASSSKPSPSCHAYEAGRSMSYLKDQRHAA</sequence>
<proteinExistence type="predicted"/>
<organism evidence="1 2">
    <name type="scientific">Brassica cretica</name>
    <name type="common">Mustard</name>
    <dbReference type="NCBI Taxonomy" id="69181"/>
    <lineage>
        <taxon>Eukaryota</taxon>
        <taxon>Viridiplantae</taxon>
        <taxon>Streptophyta</taxon>
        <taxon>Embryophyta</taxon>
        <taxon>Tracheophyta</taxon>
        <taxon>Spermatophyta</taxon>
        <taxon>Magnoliopsida</taxon>
        <taxon>eudicotyledons</taxon>
        <taxon>Gunneridae</taxon>
        <taxon>Pentapetalae</taxon>
        <taxon>rosids</taxon>
        <taxon>malvids</taxon>
        <taxon>Brassicales</taxon>
        <taxon>Brassicaceae</taxon>
        <taxon>Brassiceae</taxon>
        <taxon>Brassica</taxon>
    </lineage>
</organism>
<dbReference type="EMBL" id="QGKX02001290">
    <property type="protein sequence ID" value="KAF3538285.1"/>
    <property type="molecule type" value="Genomic_DNA"/>
</dbReference>
<dbReference type="Proteomes" id="UP000712600">
    <property type="component" value="Unassembled WGS sequence"/>
</dbReference>
<protein>
    <submittedName>
        <fullName evidence="1">Uncharacterized protein</fullName>
    </submittedName>
</protein>
<evidence type="ECO:0000313" key="2">
    <source>
        <dbReference type="Proteomes" id="UP000712600"/>
    </source>
</evidence>